<dbReference type="Proteomes" id="UP000006729">
    <property type="component" value="Chromosome 15"/>
</dbReference>
<protein>
    <submittedName>
        <fullName evidence="1">Uncharacterized protein</fullName>
    </submittedName>
</protein>
<evidence type="ECO:0000313" key="2">
    <source>
        <dbReference type="Proteomes" id="UP000006729"/>
    </source>
</evidence>
<dbReference type="AlphaFoldDB" id="A0A2K1XMQ8"/>
<gene>
    <name evidence="1" type="ORF">POPTR_015G140300</name>
</gene>
<evidence type="ECO:0000313" key="1">
    <source>
        <dbReference type="EMBL" id="PNT02074.1"/>
    </source>
</evidence>
<sequence>MQLFALCFVAAVNKQGLPLSLHEEVNPFFNLPSPAAAQPSHLCSVYYTSTLVLQWSKSEEGEHSISAGVTKVAGVICYYICHLKCFYYQILKLLRCINFSFNDIRGVQDIICSIYQRILIVVSSVETHKMFLRDANL</sequence>
<keyword evidence="2" id="KW-1185">Reference proteome</keyword>
<reference evidence="1 2" key="1">
    <citation type="journal article" date="2006" name="Science">
        <title>The genome of black cottonwood, Populus trichocarpa (Torr. &amp; Gray).</title>
        <authorList>
            <person name="Tuskan G.A."/>
            <person name="Difazio S."/>
            <person name="Jansson S."/>
            <person name="Bohlmann J."/>
            <person name="Grigoriev I."/>
            <person name="Hellsten U."/>
            <person name="Putnam N."/>
            <person name="Ralph S."/>
            <person name="Rombauts S."/>
            <person name="Salamov A."/>
            <person name="Schein J."/>
            <person name="Sterck L."/>
            <person name="Aerts A."/>
            <person name="Bhalerao R.R."/>
            <person name="Bhalerao R.P."/>
            <person name="Blaudez D."/>
            <person name="Boerjan W."/>
            <person name="Brun A."/>
            <person name="Brunner A."/>
            <person name="Busov V."/>
            <person name="Campbell M."/>
            <person name="Carlson J."/>
            <person name="Chalot M."/>
            <person name="Chapman J."/>
            <person name="Chen G.L."/>
            <person name="Cooper D."/>
            <person name="Coutinho P.M."/>
            <person name="Couturier J."/>
            <person name="Covert S."/>
            <person name="Cronk Q."/>
            <person name="Cunningham R."/>
            <person name="Davis J."/>
            <person name="Degroeve S."/>
            <person name="Dejardin A."/>
            <person name="Depamphilis C."/>
            <person name="Detter J."/>
            <person name="Dirks B."/>
            <person name="Dubchak I."/>
            <person name="Duplessis S."/>
            <person name="Ehlting J."/>
            <person name="Ellis B."/>
            <person name="Gendler K."/>
            <person name="Goodstein D."/>
            <person name="Gribskov M."/>
            <person name="Grimwood J."/>
            <person name="Groover A."/>
            <person name="Gunter L."/>
            <person name="Hamberger B."/>
            <person name="Heinze B."/>
            <person name="Helariutta Y."/>
            <person name="Henrissat B."/>
            <person name="Holligan D."/>
            <person name="Holt R."/>
            <person name="Huang W."/>
            <person name="Islam-Faridi N."/>
            <person name="Jones S."/>
            <person name="Jones-Rhoades M."/>
            <person name="Jorgensen R."/>
            <person name="Joshi C."/>
            <person name="Kangasjarvi J."/>
            <person name="Karlsson J."/>
            <person name="Kelleher C."/>
            <person name="Kirkpatrick R."/>
            <person name="Kirst M."/>
            <person name="Kohler A."/>
            <person name="Kalluri U."/>
            <person name="Larimer F."/>
            <person name="Leebens-Mack J."/>
            <person name="Leple J.C."/>
            <person name="Locascio P."/>
            <person name="Lou Y."/>
            <person name="Lucas S."/>
            <person name="Martin F."/>
            <person name="Montanini B."/>
            <person name="Napoli C."/>
            <person name="Nelson D.R."/>
            <person name="Nelson C."/>
            <person name="Nieminen K."/>
            <person name="Nilsson O."/>
            <person name="Pereda V."/>
            <person name="Peter G."/>
            <person name="Philippe R."/>
            <person name="Pilate G."/>
            <person name="Poliakov A."/>
            <person name="Razumovskaya J."/>
            <person name="Richardson P."/>
            <person name="Rinaldi C."/>
            <person name="Ritland K."/>
            <person name="Rouze P."/>
            <person name="Ryaboy D."/>
            <person name="Schmutz J."/>
            <person name="Schrader J."/>
            <person name="Segerman B."/>
            <person name="Shin H."/>
            <person name="Siddiqui A."/>
            <person name="Sterky F."/>
            <person name="Terry A."/>
            <person name="Tsai C.J."/>
            <person name="Uberbacher E."/>
            <person name="Unneberg P."/>
            <person name="Vahala J."/>
            <person name="Wall K."/>
            <person name="Wessler S."/>
            <person name="Yang G."/>
            <person name="Yin T."/>
            <person name="Douglas C."/>
            <person name="Marra M."/>
            <person name="Sandberg G."/>
            <person name="Van de Peer Y."/>
            <person name="Rokhsar D."/>
        </authorList>
    </citation>
    <scope>NUCLEOTIDE SEQUENCE [LARGE SCALE GENOMIC DNA]</scope>
    <source>
        <strain evidence="2">cv. Nisqually</strain>
    </source>
</reference>
<name>A0A2K1XMQ8_POPTR</name>
<organism evidence="1 2">
    <name type="scientific">Populus trichocarpa</name>
    <name type="common">Western balsam poplar</name>
    <name type="synonym">Populus balsamifera subsp. trichocarpa</name>
    <dbReference type="NCBI Taxonomy" id="3694"/>
    <lineage>
        <taxon>Eukaryota</taxon>
        <taxon>Viridiplantae</taxon>
        <taxon>Streptophyta</taxon>
        <taxon>Embryophyta</taxon>
        <taxon>Tracheophyta</taxon>
        <taxon>Spermatophyta</taxon>
        <taxon>Magnoliopsida</taxon>
        <taxon>eudicotyledons</taxon>
        <taxon>Gunneridae</taxon>
        <taxon>Pentapetalae</taxon>
        <taxon>rosids</taxon>
        <taxon>fabids</taxon>
        <taxon>Malpighiales</taxon>
        <taxon>Salicaceae</taxon>
        <taxon>Saliceae</taxon>
        <taxon>Populus</taxon>
    </lineage>
</organism>
<dbReference type="InParanoid" id="A0A2K1XMQ8"/>
<proteinExistence type="predicted"/>
<accession>A0A2K1XMQ8</accession>
<dbReference type="EMBL" id="CM009304">
    <property type="protein sequence ID" value="PNT02074.1"/>
    <property type="molecule type" value="Genomic_DNA"/>
</dbReference>